<dbReference type="AlphaFoldDB" id="A0A1E3Q0R0"/>
<dbReference type="STRING" id="675824.A0A1E3Q0R0"/>
<keyword evidence="4 11" id="KW-0679">Respiratory chain</keyword>
<gene>
    <name evidence="12" type="ORF">LIPSTDRAFT_157358</name>
</gene>
<reference evidence="12 13" key="1">
    <citation type="journal article" date="2016" name="Proc. Natl. Acad. Sci. U.S.A.">
        <title>Comparative genomics of biotechnologically important yeasts.</title>
        <authorList>
            <person name="Riley R."/>
            <person name="Haridas S."/>
            <person name="Wolfe K.H."/>
            <person name="Lopes M.R."/>
            <person name="Hittinger C.T."/>
            <person name="Goeker M."/>
            <person name="Salamov A.A."/>
            <person name="Wisecaver J.H."/>
            <person name="Long T.M."/>
            <person name="Calvey C.H."/>
            <person name="Aerts A.L."/>
            <person name="Barry K.W."/>
            <person name="Choi C."/>
            <person name="Clum A."/>
            <person name="Coughlan A.Y."/>
            <person name="Deshpande S."/>
            <person name="Douglass A.P."/>
            <person name="Hanson S.J."/>
            <person name="Klenk H.-P."/>
            <person name="LaButti K.M."/>
            <person name="Lapidus A."/>
            <person name="Lindquist E.A."/>
            <person name="Lipzen A.M."/>
            <person name="Meier-Kolthoff J.P."/>
            <person name="Ohm R.A."/>
            <person name="Otillar R.P."/>
            <person name="Pangilinan J.L."/>
            <person name="Peng Y."/>
            <person name="Rokas A."/>
            <person name="Rosa C.A."/>
            <person name="Scheuner C."/>
            <person name="Sibirny A.A."/>
            <person name="Slot J.C."/>
            <person name="Stielow J.B."/>
            <person name="Sun H."/>
            <person name="Kurtzman C.P."/>
            <person name="Blackwell M."/>
            <person name="Grigoriev I.V."/>
            <person name="Jeffries T.W."/>
        </authorList>
    </citation>
    <scope>NUCLEOTIDE SEQUENCE [LARGE SCALE GENOMIC DNA]</scope>
    <source>
        <strain evidence="12 13">NRRL Y-11557</strain>
    </source>
</reference>
<dbReference type="OrthoDB" id="3308at2759"/>
<evidence type="ECO:0000256" key="7">
    <source>
        <dbReference type="ARBA" id="ARBA00022982"/>
    </source>
</evidence>
<evidence type="ECO:0000313" key="13">
    <source>
        <dbReference type="Proteomes" id="UP000094385"/>
    </source>
</evidence>
<dbReference type="PANTHER" id="PTHR12966:SF0">
    <property type="entry name" value="NADH DEHYDROGENASE [UBIQUINONE] 1 ALPHA SUBCOMPLEX SUBUNIT 13"/>
    <property type="match status" value="1"/>
</dbReference>
<keyword evidence="3 11" id="KW-0813">Transport</keyword>
<keyword evidence="7 11" id="KW-0249">Electron transport</keyword>
<keyword evidence="5 11" id="KW-0812">Transmembrane</keyword>
<dbReference type="Pfam" id="PF06212">
    <property type="entry name" value="GRIM-19"/>
    <property type="match status" value="1"/>
</dbReference>
<evidence type="ECO:0000313" key="12">
    <source>
        <dbReference type="EMBL" id="ODQ70752.1"/>
    </source>
</evidence>
<dbReference type="InterPro" id="IPR009346">
    <property type="entry name" value="GRIM-19"/>
</dbReference>
<evidence type="ECO:0000256" key="2">
    <source>
        <dbReference type="ARBA" id="ARBA00007312"/>
    </source>
</evidence>
<accession>A0A1E3Q0R0</accession>
<comment type="similarity">
    <text evidence="2 11">Belongs to the complex I NDUFA13 subunit family.</text>
</comment>
<proteinExistence type="inferred from homology"/>
<sequence>MVTSQDLPPKGGYDAIQWKRNLPSRGFRPSIYLGIMGAISVFGFWRLSISMRMAREEKREKTWARIHILPALQAEADRDTVRRYYATLEREKAIMKDHPDWVDGKPVYHDGSLHSPTFVILEDTKSAR</sequence>
<keyword evidence="9 11" id="KW-0496">Mitochondrion</keyword>
<feature type="transmembrane region" description="Helical" evidence="11">
    <location>
        <begin position="31"/>
        <end position="49"/>
    </location>
</feature>
<dbReference type="GO" id="GO:0005743">
    <property type="term" value="C:mitochondrial inner membrane"/>
    <property type="evidence" value="ECO:0007669"/>
    <property type="project" value="UniProtKB-SubCell"/>
</dbReference>
<evidence type="ECO:0000256" key="6">
    <source>
        <dbReference type="ARBA" id="ARBA00022792"/>
    </source>
</evidence>
<evidence type="ECO:0000256" key="11">
    <source>
        <dbReference type="RuleBase" id="RU368034"/>
    </source>
</evidence>
<comment type="subcellular location">
    <subcellularLocation>
        <location evidence="1 11">Mitochondrion inner membrane</location>
        <topology evidence="1 11">Single-pass membrane protein</topology>
        <orientation evidence="1 11">Matrix side</orientation>
    </subcellularLocation>
</comment>
<evidence type="ECO:0000256" key="10">
    <source>
        <dbReference type="ARBA" id="ARBA00023136"/>
    </source>
</evidence>
<evidence type="ECO:0000256" key="8">
    <source>
        <dbReference type="ARBA" id="ARBA00022989"/>
    </source>
</evidence>
<protein>
    <recommendedName>
        <fullName evidence="11">NADH dehydrogenase [ubiquinone] 1 alpha subcomplex subunit 13</fullName>
    </recommendedName>
</protein>
<keyword evidence="10 11" id="KW-0472">Membrane</keyword>
<keyword evidence="8 11" id="KW-1133">Transmembrane helix</keyword>
<dbReference type="GO" id="GO:0045271">
    <property type="term" value="C:respiratory chain complex I"/>
    <property type="evidence" value="ECO:0007669"/>
    <property type="project" value="UniProtKB-UniRule"/>
</dbReference>
<evidence type="ECO:0000256" key="4">
    <source>
        <dbReference type="ARBA" id="ARBA00022660"/>
    </source>
</evidence>
<evidence type="ECO:0000256" key="9">
    <source>
        <dbReference type="ARBA" id="ARBA00023128"/>
    </source>
</evidence>
<keyword evidence="13" id="KW-1185">Reference proteome</keyword>
<name>A0A1E3Q0R0_LIPST</name>
<evidence type="ECO:0000256" key="3">
    <source>
        <dbReference type="ARBA" id="ARBA00022448"/>
    </source>
</evidence>
<evidence type="ECO:0000256" key="5">
    <source>
        <dbReference type="ARBA" id="ARBA00022692"/>
    </source>
</evidence>
<dbReference type="EMBL" id="KV454299">
    <property type="protein sequence ID" value="ODQ70752.1"/>
    <property type="molecule type" value="Genomic_DNA"/>
</dbReference>
<comment type="function">
    <text evidence="11">Complex I functions in the transfer of electrons from NADH to the respiratory chain. Accessory subunit of the mitochondrial membrane respiratory chain NADH dehydrogenase (Complex I), that is believed not to be involved in catalysis.</text>
</comment>
<dbReference type="PANTHER" id="PTHR12966">
    <property type="entry name" value="NADH DEHYDROGENASE UBIQUINONE 1 ALPHA SUBCOMPLEX SUBUNIT 13"/>
    <property type="match status" value="1"/>
</dbReference>
<evidence type="ECO:0000256" key="1">
    <source>
        <dbReference type="ARBA" id="ARBA00004298"/>
    </source>
</evidence>
<organism evidence="12 13">
    <name type="scientific">Lipomyces starkeyi NRRL Y-11557</name>
    <dbReference type="NCBI Taxonomy" id="675824"/>
    <lineage>
        <taxon>Eukaryota</taxon>
        <taxon>Fungi</taxon>
        <taxon>Dikarya</taxon>
        <taxon>Ascomycota</taxon>
        <taxon>Saccharomycotina</taxon>
        <taxon>Lipomycetes</taxon>
        <taxon>Lipomycetales</taxon>
        <taxon>Lipomycetaceae</taxon>
        <taxon>Lipomyces</taxon>
    </lineage>
</organism>
<dbReference type="Proteomes" id="UP000094385">
    <property type="component" value="Unassembled WGS sequence"/>
</dbReference>
<keyword evidence="6 11" id="KW-0999">Mitochondrion inner membrane</keyword>